<keyword evidence="4" id="KW-0732">Signal</keyword>
<comment type="similarity">
    <text evidence="5">Belongs to the bacterial solute-binding protein 9 family.</text>
</comment>
<dbReference type="PRINTS" id="PR00690">
    <property type="entry name" value="ADHESNFAMILY"/>
</dbReference>
<dbReference type="InterPro" id="IPR006127">
    <property type="entry name" value="ZnuA-like"/>
</dbReference>
<dbReference type="OrthoDB" id="9793396at2"/>
<evidence type="ECO:0000313" key="7">
    <source>
        <dbReference type="Proteomes" id="UP000000557"/>
    </source>
</evidence>
<dbReference type="HOGENOM" id="CLU_016838_1_1_3"/>
<dbReference type="STRING" id="251221.gene:10759185"/>
<dbReference type="eggNOG" id="COG0803">
    <property type="taxonomic scope" value="Bacteria"/>
</dbReference>
<dbReference type="GO" id="GO:0007155">
    <property type="term" value="P:cell adhesion"/>
    <property type="evidence" value="ECO:0007669"/>
    <property type="project" value="InterPro"/>
</dbReference>
<dbReference type="InterPro" id="IPR006129">
    <property type="entry name" value="AdhesinB"/>
</dbReference>
<evidence type="ECO:0000256" key="1">
    <source>
        <dbReference type="ARBA" id="ARBA00004196"/>
    </source>
</evidence>
<organism evidence="6 7">
    <name type="scientific">Gloeobacter violaceus (strain ATCC 29082 / PCC 7421)</name>
    <dbReference type="NCBI Taxonomy" id="251221"/>
    <lineage>
        <taxon>Bacteria</taxon>
        <taxon>Bacillati</taxon>
        <taxon>Cyanobacteriota</taxon>
        <taxon>Cyanophyceae</taxon>
        <taxon>Gloeobacterales</taxon>
        <taxon>Gloeobacteraceae</taxon>
        <taxon>Gloeobacter</taxon>
    </lineage>
</organism>
<evidence type="ECO:0000256" key="5">
    <source>
        <dbReference type="RuleBase" id="RU003512"/>
    </source>
</evidence>
<protein>
    <submittedName>
        <fullName evidence="6">ABC transporter solute-binding protein</fullName>
    </submittedName>
</protein>
<proteinExistence type="inferred from homology"/>
<accession>Q7NJY7</accession>
<sequence length="431" mass="45980">MRIILELGGVPMAAFRRWALALGWLLAAGCTEAPDGRKAPLQVVATHSVLCDLTRQVAGPTVALTCLLSAGADPHLHAITPFDRRAVEQADLVLYNGFGLEPFIEELAVAGKPPALAVGEAVLAWPLTIEQEGKTVSDPHLWHDAAHARRMVEIICDRLIALVPERAGVYRQNAAQLGSELLRLDGWVRGQIASIPAARRTLVTTHDALGYYGRAYGLAVVGIVEGGSMGAGRIRAIVKRIQATGVPVIFVESSANPKLVTTVAQASRVGVARGALYADSLGEPGSGAHSYQAMLIANTRTIVTNLGGRYTPFEPAKPQASLAPALSTLRRVLRRRRLQQFLGALKPLPKQADLLVGFLGAQVAPGLQRADITHPLGKFLQIGVKKQPFGTECTVVATARVQKPFEGVAPVGILRLVWHFPSSSTTRVQPA</sequence>
<dbReference type="PROSITE" id="PS51257">
    <property type="entry name" value="PROKAR_LIPOPROTEIN"/>
    <property type="match status" value="1"/>
</dbReference>
<name>Q7NJY7_GLOVI</name>
<keyword evidence="3" id="KW-0479">Metal-binding</keyword>
<dbReference type="KEGG" id="gvi:glr1694"/>
<reference evidence="6 7" key="1">
    <citation type="journal article" date="2003" name="DNA Res.">
        <title>Complete genome structure of Gloeobacter violaceus PCC 7421, a cyanobacterium that lacks thylakoids.</title>
        <authorList>
            <person name="Nakamura Y."/>
            <person name="Kaneko T."/>
            <person name="Sato S."/>
            <person name="Mimuro M."/>
            <person name="Miyashita H."/>
            <person name="Tsuchiya T."/>
            <person name="Sasamoto S."/>
            <person name="Watanabe A."/>
            <person name="Kawashima K."/>
            <person name="Kishida Y."/>
            <person name="Kiyokawa C."/>
            <person name="Kohara M."/>
            <person name="Matsumoto M."/>
            <person name="Matsuno A."/>
            <person name="Nakazaki N."/>
            <person name="Shimpo S."/>
            <person name="Takeuchi C."/>
            <person name="Yamada M."/>
            <person name="Tabata S."/>
        </authorList>
    </citation>
    <scope>NUCLEOTIDE SEQUENCE [LARGE SCALE GENOMIC DNA]</scope>
    <source>
        <strain evidence="7">ATCC 29082 / PCC 7421</strain>
    </source>
</reference>
<dbReference type="SUPFAM" id="SSF53807">
    <property type="entry name" value="Helical backbone' metal receptor"/>
    <property type="match status" value="1"/>
</dbReference>
<dbReference type="EnsemblBacteria" id="BAC89635">
    <property type="protein sequence ID" value="BAC89635"/>
    <property type="gene ID" value="BAC89635"/>
</dbReference>
<dbReference type="GO" id="GO:0046872">
    <property type="term" value="F:metal ion binding"/>
    <property type="evidence" value="ECO:0007669"/>
    <property type="project" value="UniProtKB-KW"/>
</dbReference>
<dbReference type="GO" id="GO:0071281">
    <property type="term" value="P:cellular response to iron ion"/>
    <property type="evidence" value="ECO:0000318"/>
    <property type="project" value="GO_Central"/>
</dbReference>
<comment type="subcellular location">
    <subcellularLocation>
        <location evidence="1">Cell envelope</location>
    </subcellularLocation>
</comment>
<evidence type="ECO:0000313" key="6">
    <source>
        <dbReference type="EMBL" id="BAC89635.1"/>
    </source>
</evidence>
<dbReference type="Gene3D" id="3.40.50.1980">
    <property type="entry name" value="Nitrogenase molybdenum iron protein domain"/>
    <property type="match status" value="2"/>
</dbReference>
<dbReference type="InterPro" id="IPR006128">
    <property type="entry name" value="Lipoprotein_PsaA-like"/>
</dbReference>
<dbReference type="PRINTS" id="PR00691">
    <property type="entry name" value="ADHESINB"/>
</dbReference>
<keyword evidence="2 5" id="KW-0813">Transport</keyword>
<dbReference type="AlphaFoldDB" id="Q7NJY7"/>
<dbReference type="PANTHER" id="PTHR42953:SF1">
    <property type="entry name" value="METAL-BINDING PROTEIN HI_0362-RELATED"/>
    <property type="match status" value="1"/>
</dbReference>
<dbReference type="PATRIC" id="fig|251221.4.peg.1727"/>
<gene>
    <name evidence="6" type="ordered locus">glr1694</name>
</gene>
<dbReference type="InParanoid" id="Q7NJY7"/>
<dbReference type="Pfam" id="PF01297">
    <property type="entry name" value="ZnuA"/>
    <property type="match status" value="1"/>
</dbReference>
<dbReference type="InterPro" id="IPR050492">
    <property type="entry name" value="Bact_metal-bind_prot9"/>
</dbReference>
<reference evidence="6 7" key="2">
    <citation type="journal article" date="2003" name="DNA Res.">
        <title>Complete genome structure of Gloeobacter violaceus PCC 7421, a cyanobacterium that lacks thylakoids (supplement).</title>
        <authorList>
            <person name="Nakamura Y."/>
            <person name="Kaneko T."/>
            <person name="Sato S."/>
            <person name="Mimuro M."/>
            <person name="Miyashita H."/>
            <person name="Tsuchiya T."/>
            <person name="Sasamoto S."/>
            <person name="Watanabe A."/>
            <person name="Kawashima K."/>
            <person name="Kishida Y."/>
            <person name="Kiyokawa C."/>
            <person name="Kohara M."/>
            <person name="Matsumoto M."/>
            <person name="Matsuno A."/>
            <person name="Nakazaki N."/>
            <person name="Shimpo S."/>
            <person name="Takeuchi C."/>
            <person name="Yamada M."/>
            <person name="Tabata S."/>
        </authorList>
    </citation>
    <scope>NUCLEOTIDE SEQUENCE [LARGE SCALE GENOMIC DNA]</scope>
    <source>
        <strain evidence="7">ATCC 29082 / PCC 7421</strain>
    </source>
</reference>
<dbReference type="EMBL" id="BA000045">
    <property type="protein sequence ID" value="BAC89635.1"/>
    <property type="molecule type" value="Genomic_DNA"/>
</dbReference>
<dbReference type="GO" id="GO:0030313">
    <property type="term" value="C:cell envelope"/>
    <property type="evidence" value="ECO:0007669"/>
    <property type="project" value="UniProtKB-SubCell"/>
</dbReference>
<evidence type="ECO:0000256" key="4">
    <source>
        <dbReference type="ARBA" id="ARBA00022729"/>
    </source>
</evidence>
<dbReference type="PhylomeDB" id="Q7NJY7"/>
<evidence type="ECO:0000256" key="3">
    <source>
        <dbReference type="ARBA" id="ARBA00022723"/>
    </source>
</evidence>
<dbReference type="PANTHER" id="PTHR42953">
    <property type="entry name" value="HIGH-AFFINITY ZINC UPTAKE SYSTEM PROTEIN ZNUA-RELATED"/>
    <property type="match status" value="1"/>
</dbReference>
<keyword evidence="7" id="KW-1185">Reference proteome</keyword>
<dbReference type="GO" id="GO:0030001">
    <property type="term" value="P:metal ion transport"/>
    <property type="evidence" value="ECO:0007669"/>
    <property type="project" value="InterPro"/>
</dbReference>
<dbReference type="Proteomes" id="UP000000557">
    <property type="component" value="Chromosome"/>
</dbReference>
<evidence type="ECO:0000256" key="2">
    <source>
        <dbReference type="ARBA" id="ARBA00022448"/>
    </source>
</evidence>